<keyword evidence="3" id="KW-1185">Reference proteome</keyword>
<dbReference type="PANTHER" id="PTHR33164:SF43">
    <property type="entry name" value="HTH-TYPE TRANSCRIPTIONAL REPRESSOR YETL"/>
    <property type="match status" value="1"/>
</dbReference>
<organism evidence="2 3">
    <name type="scientific">Halomonas cerina</name>
    <dbReference type="NCBI Taxonomy" id="447424"/>
    <lineage>
        <taxon>Bacteria</taxon>
        <taxon>Pseudomonadati</taxon>
        <taxon>Pseudomonadota</taxon>
        <taxon>Gammaproteobacteria</taxon>
        <taxon>Oceanospirillales</taxon>
        <taxon>Halomonadaceae</taxon>
        <taxon>Halomonas</taxon>
    </lineage>
</organism>
<dbReference type="InterPro" id="IPR036390">
    <property type="entry name" value="WH_DNA-bd_sf"/>
</dbReference>
<evidence type="ECO:0000259" key="1">
    <source>
        <dbReference type="PROSITE" id="PS50995"/>
    </source>
</evidence>
<evidence type="ECO:0000313" key="3">
    <source>
        <dbReference type="Proteomes" id="UP000547614"/>
    </source>
</evidence>
<sequence>MSRPRDPCPESLSKQDFERLSHFRYRLRCFLRLSENICREHGLTPLQYQLLLHLKGFEGREWATVGELAERLQAKHHGTVALVQRCEAAGLVERRRGRDDRRRMEVHLLARGARLAARIAARHQPELLHLREELSLPGWGMSP</sequence>
<reference evidence="2 3" key="1">
    <citation type="submission" date="2020-08" db="EMBL/GenBank/DDBJ databases">
        <title>Genomic Encyclopedia of Type Strains, Phase III (KMG-III): the genomes of soil and plant-associated and newly described type strains.</title>
        <authorList>
            <person name="Whitman W."/>
        </authorList>
    </citation>
    <scope>NUCLEOTIDE SEQUENCE [LARGE SCALE GENOMIC DNA]</scope>
    <source>
        <strain evidence="2 3">CECT 7282</strain>
    </source>
</reference>
<gene>
    <name evidence="2" type="ORF">FHR94_003707</name>
</gene>
<dbReference type="Pfam" id="PF12802">
    <property type="entry name" value="MarR_2"/>
    <property type="match status" value="1"/>
</dbReference>
<dbReference type="Proteomes" id="UP000547614">
    <property type="component" value="Unassembled WGS sequence"/>
</dbReference>
<comment type="caution">
    <text evidence="2">The sequence shown here is derived from an EMBL/GenBank/DDBJ whole genome shotgun (WGS) entry which is preliminary data.</text>
</comment>
<dbReference type="AlphaFoldDB" id="A0A839VGG3"/>
<protein>
    <submittedName>
        <fullName evidence="2">DNA-binding MarR family transcriptional regulator</fullName>
    </submittedName>
</protein>
<dbReference type="InterPro" id="IPR039422">
    <property type="entry name" value="MarR/SlyA-like"/>
</dbReference>
<dbReference type="SUPFAM" id="SSF46785">
    <property type="entry name" value="Winged helix' DNA-binding domain"/>
    <property type="match status" value="1"/>
</dbReference>
<proteinExistence type="predicted"/>
<keyword evidence="2" id="KW-0238">DNA-binding</keyword>
<dbReference type="InterPro" id="IPR036388">
    <property type="entry name" value="WH-like_DNA-bd_sf"/>
</dbReference>
<dbReference type="SMART" id="SM00347">
    <property type="entry name" value="HTH_MARR"/>
    <property type="match status" value="1"/>
</dbReference>
<dbReference type="GO" id="GO:0006950">
    <property type="term" value="P:response to stress"/>
    <property type="evidence" value="ECO:0007669"/>
    <property type="project" value="TreeGrafter"/>
</dbReference>
<dbReference type="GO" id="GO:0003700">
    <property type="term" value="F:DNA-binding transcription factor activity"/>
    <property type="evidence" value="ECO:0007669"/>
    <property type="project" value="InterPro"/>
</dbReference>
<dbReference type="PANTHER" id="PTHR33164">
    <property type="entry name" value="TRANSCRIPTIONAL REGULATOR, MARR FAMILY"/>
    <property type="match status" value="1"/>
</dbReference>
<dbReference type="InterPro" id="IPR000835">
    <property type="entry name" value="HTH_MarR-typ"/>
</dbReference>
<dbReference type="GO" id="GO:0003677">
    <property type="term" value="F:DNA binding"/>
    <property type="evidence" value="ECO:0007669"/>
    <property type="project" value="UniProtKB-KW"/>
</dbReference>
<name>A0A839VGG3_9GAMM</name>
<dbReference type="EMBL" id="JACHXP010000028">
    <property type="protein sequence ID" value="MBB3192419.1"/>
    <property type="molecule type" value="Genomic_DNA"/>
</dbReference>
<accession>A0A839VGG3</accession>
<dbReference type="PROSITE" id="PS50995">
    <property type="entry name" value="HTH_MARR_2"/>
    <property type="match status" value="1"/>
</dbReference>
<feature type="domain" description="HTH marR-type" evidence="1">
    <location>
        <begin position="13"/>
        <end position="143"/>
    </location>
</feature>
<dbReference type="RefSeq" id="WP_183328016.1">
    <property type="nucleotide sequence ID" value="NZ_JACHXP010000028.1"/>
</dbReference>
<dbReference type="Gene3D" id="1.10.10.10">
    <property type="entry name" value="Winged helix-like DNA-binding domain superfamily/Winged helix DNA-binding domain"/>
    <property type="match status" value="1"/>
</dbReference>
<evidence type="ECO:0000313" key="2">
    <source>
        <dbReference type="EMBL" id="MBB3192419.1"/>
    </source>
</evidence>